<evidence type="ECO:0000313" key="2">
    <source>
        <dbReference type="Proteomes" id="UP000270190"/>
    </source>
</evidence>
<accession>A0A2X0QEV3</accession>
<evidence type="ECO:0000313" key="1">
    <source>
        <dbReference type="EMBL" id="SPP27225.1"/>
    </source>
</evidence>
<protein>
    <submittedName>
        <fullName evidence="1">Uncharacterized protein</fullName>
    </submittedName>
</protein>
<organism evidence="1 2">
    <name type="scientific">Brochothrix thermosphacta</name>
    <name type="common">Microbacterium thermosphactum</name>
    <dbReference type="NCBI Taxonomy" id="2756"/>
    <lineage>
        <taxon>Bacteria</taxon>
        <taxon>Bacillati</taxon>
        <taxon>Bacillota</taxon>
        <taxon>Bacilli</taxon>
        <taxon>Bacillales</taxon>
        <taxon>Listeriaceae</taxon>
        <taxon>Brochothrix</taxon>
    </lineage>
</organism>
<dbReference type="EMBL" id="OUNC01000005">
    <property type="protein sequence ID" value="SPP27225.1"/>
    <property type="molecule type" value="Genomic_DNA"/>
</dbReference>
<dbReference type="AlphaFoldDB" id="A0A2X0QEV3"/>
<reference evidence="2" key="1">
    <citation type="submission" date="2018-04" db="EMBL/GenBank/DDBJ databases">
        <authorList>
            <person name="Illikoud N."/>
        </authorList>
    </citation>
    <scope>NUCLEOTIDE SEQUENCE [LARGE SCALE GENOMIC DNA]</scope>
</reference>
<gene>
    <name evidence="1" type="ORF">BTBSAS_130005</name>
</gene>
<name>A0A2X0QEV3_BROTH</name>
<proteinExistence type="predicted"/>
<sequence>MKREQTHDFMKKAVELAKKMEGSWQVRMSMAMNSVIIDHYLTEKLTKQTASKLIHKGVSYRRIKKNFNIDHYELQNILA</sequence>
<dbReference type="Proteomes" id="UP000270190">
    <property type="component" value="Unassembled WGS sequence"/>
</dbReference>
<dbReference type="RefSeq" id="WP_120487414.1">
    <property type="nucleotide sequence ID" value="NZ_OUNC01000005.1"/>
</dbReference>